<dbReference type="EMBL" id="BMOY01000002">
    <property type="protein sequence ID" value="GGI96082.1"/>
    <property type="molecule type" value="Genomic_DNA"/>
</dbReference>
<keyword evidence="2" id="KW-1185">Reference proteome</keyword>
<name>A0A917NFK2_9BACL</name>
<proteinExistence type="predicted"/>
<gene>
    <name evidence="1" type="ORF">GCM10010885_02200</name>
</gene>
<reference evidence="1" key="1">
    <citation type="journal article" date="2014" name="Int. J. Syst. Evol. Microbiol.">
        <title>Complete genome sequence of Corynebacterium casei LMG S-19264T (=DSM 44701T), isolated from a smear-ripened cheese.</title>
        <authorList>
            <consortium name="US DOE Joint Genome Institute (JGI-PGF)"/>
            <person name="Walter F."/>
            <person name="Albersmeier A."/>
            <person name="Kalinowski J."/>
            <person name="Ruckert C."/>
        </authorList>
    </citation>
    <scope>NUCLEOTIDE SEQUENCE</scope>
    <source>
        <strain evidence="1">JCM 18487</strain>
    </source>
</reference>
<dbReference type="AlphaFoldDB" id="A0A917NFK2"/>
<organism evidence="1 2">
    <name type="scientific">Alicyclobacillus cellulosilyticus</name>
    <dbReference type="NCBI Taxonomy" id="1003997"/>
    <lineage>
        <taxon>Bacteria</taxon>
        <taxon>Bacillati</taxon>
        <taxon>Bacillota</taxon>
        <taxon>Bacilli</taxon>
        <taxon>Bacillales</taxon>
        <taxon>Alicyclobacillaceae</taxon>
        <taxon>Alicyclobacillus</taxon>
    </lineage>
</organism>
<comment type="caution">
    <text evidence="1">The sequence shown here is derived from an EMBL/GenBank/DDBJ whole genome shotgun (WGS) entry which is preliminary data.</text>
</comment>
<accession>A0A917NFK2</accession>
<dbReference type="RefSeq" id="WP_188880635.1">
    <property type="nucleotide sequence ID" value="NZ_BMOY01000002.1"/>
</dbReference>
<protein>
    <submittedName>
        <fullName evidence="1">Uncharacterized protein</fullName>
    </submittedName>
</protein>
<sequence length="146" mass="15848">MTKPRARVRGAAAMTVRGRRLRDKVEGSVLLSVLSVCLFATSFLVVLGVVMAGEVEITRESAWERQAYWLARSCALSVLRQVEAGSLSPGAEPLQSPNGTVQVTVTQSSVWSIVVTATTVHAKHTVRLMYDPRIGRVVMWQDAAPG</sequence>
<reference evidence="1" key="2">
    <citation type="submission" date="2020-09" db="EMBL/GenBank/DDBJ databases">
        <authorList>
            <person name="Sun Q."/>
            <person name="Ohkuma M."/>
        </authorList>
    </citation>
    <scope>NUCLEOTIDE SEQUENCE</scope>
    <source>
        <strain evidence="1">JCM 18487</strain>
    </source>
</reference>
<evidence type="ECO:0000313" key="2">
    <source>
        <dbReference type="Proteomes" id="UP000637695"/>
    </source>
</evidence>
<dbReference type="Proteomes" id="UP000637695">
    <property type="component" value="Unassembled WGS sequence"/>
</dbReference>
<evidence type="ECO:0000313" key="1">
    <source>
        <dbReference type="EMBL" id="GGI96082.1"/>
    </source>
</evidence>